<feature type="compositionally biased region" description="Basic and acidic residues" evidence="2">
    <location>
        <begin position="93"/>
        <end position="120"/>
    </location>
</feature>
<name>A0ABQ5KDY0_9EUKA</name>
<evidence type="ECO:0000313" key="3">
    <source>
        <dbReference type="EMBL" id="GKT29674.1"/>
    </source>
</evidence>
<dbReference type="Gene3D" id="2.30.29.30">
    <property type="entry name" value="Pleckstrin-homology domain (PH domain)/Phosphotyrosine-binding domain (PTB)"/>
    <property type="match status" value="1"/>
</dbReference>
<protein>
    <submittedName>
        <fullName evidence="3">Uncharacterized protein</fullName>
    </submittedName>
</protein>
<dbReference type="Proteomes" id="UP001057375">
    <property type="component" value="Unassembled WGS sequence"/>
</dbReference>
<feature type="coiled-coil region" evidence="1">
    <location>
        <begin position="506"/>
        <end position="533"/>
    </location>
</feature>
<reference evidence="3" key="1">
    <citation type="submission" date="2022-03" db="EMBL/GenBank/DDBJ databases">
        <title>Draft genome sequence of Aduncisulcus paluster, a free-living microaerophilic Fornicata.</title>
        <authorList>
            <person name="Yuyama I."/>
            <person name="Kume K."/>
            <person name="Tamura T."/>
            <person name="Inagaki Y."/>
            <person name="Hashimoto T."/>
        </authorList>
    </citation>
    <scope>NUCLEOTIDE SEQUENCE</scope>
    <source>
        <strain evidence="3">NY0171</strain>
    </source>
</reference>
<dbReference type="SUPFAM" id="SSF50729">
    <property type="entry name" value="PH domain-like"/>
    <property type="match status" value="1"/>
</dbReference>
<feature type="compositionally biased region" description="Low complexity" evidence="2">
    <location>
        <begin position="168"/>
        <end position="184"/>
    </location>
</feature>
<feature type="compositionally biased region" description="Basic and acidic residues" evidence="2">
    <location>
        <begin position="142"/>
        <end position="153"/>
    </location>
</feature>
<dbReference type="InterPro" id="IPR011993">
    <property type="entry name" value="PH-like_dom_sf"/>
</dbReference>
<dbReference type="EMBL" id="BQXS01013841">
    <property type="protein sequence ID" value="GKT29674.1"/>
    <property type="molecule type" value="Genomic_DNA"/>
</dbReference>
<comment type="caution">
    <text evidence="3">The sequence shown here is derived from an EMBL/GenBank/DDBJ whole genome shotgun (WGS) entry which is preliminary data.</text>
</comment>
<feature type="region of interest" description="Disordered" evidence="2">
    <location>
        <begin position="165"/>
        <end position="306"/>
    </location>
</feature>
<feature type="compositionally biased region" description="Basic and acidic residues" evidence="2">
    <location>
        <begin position="226"/>
        <end position="256"/>
    </location>
</feature>
<feature type="compositionally biased region" description="Polar residues" evidence="2">
    <location>
        <begin position="198"/>
        <end position="209"/>
    </location>
</feature>
<evidence type="ECO:0000256" key="1">
    <source>
        <dbReference type="SAM" id="Coils"/>
    </source>
</evidence>
<keyword evidence="1" id="KW-0175">Coiled coil</keyword>
<keyword evidence="4" id="KW-1185">Reference proteome</keyword>
<feature type="compositionally biased region" description="Low complexity" evidence="2">
    <location>
        <begin position="278"/>
        <end position="297"/>
    </location>
</feature>
<feature type="compositionally biased region" description="Polar residues" evidence="2">
    <location>
        <begin position="258"/>
        <end position="276"/>
    </location>
</feature>
<gene>
    <name evidence="3" type="ORF">ADUPG1_014129</name>
</gene>
<evidence type="ECO:0000313" key="4">
    <source>
        <dbReference type="Proteomes" id="UP001057375"/>
    </source>
</evidence>
<proteinExistence type="predicted"/>
<sequence>MEDDEPNPFRNRDEEIIPMKLLDKPRSIRRLKKKSKKIDTSGISWNFSSVPDAPVVKKTVKPKLSKPVDPKTNRKDLLFELQCIQAEYDYAKKKGKKQDIKNSKNDIRKLREQARNEHIARKAYRKSMREYLEQQKNEAAQEPEKETIPEKELVDIIPAKKVDMPAESVPSSLFSSSGPSLFGTSDKDDATAALFGPSSGSTNALFGSTETKEPEESGKSLFGSFHDLEKVEEEQPHQQPDEKREEEVAVKSDKKSSLFGSQDTVKGESTSSSQPGKSLFGSLFESSASSSAPSDPSMPFGGSMFSNIKEGTNSMSLFSSLAAGDDSERKKAFGNTGFSFKSSSESAKSDTKQSEETLASSSLFGGSSPFAHTQPLSKKSLKQPTAQPKESSLKTADLASSASLFSTRTKIFSLRVMDGEKEWVERGVCVTSVVGHNAETGQRACVTSRNEMTGKIVICATVYKGLKASVSNTKRVIVILLNAIDEEVRTHGINAEIGYQKGKLESEKSEEKKSEIQKEIDTLNMKLKKQEMITFAFNFKTGEEASKFAKILREEEAK</sequence>
<feature type="region of interest" description="Disordered" evidence="2">
    <location>
        <begin position="93"/>
        <end position="153"/>
    </location>
</feature>
<feature type="compositionally biased region" description="Basic and acidic residues" evidence="2">
    <location>
        <begin position="127"/>
        <end position="136"/>
    </location>
</feature>
<organism evidence="3 4">
    <name type="scientific">Aduncisulcus paluster</name>
    <dbReference type="NCBI Taxonomy" id="2918883"/>
    <lineage>
        <taxon>Eukaryota</taxon>
        <taxon>Metamonada</taxon>
        <taxon>Carpediemonas-like organisms</taxon>
        <taxon>Aduncisulcus</taxon>
    </lineage>
</organism>
<accession>A0ABQ5KDY0</accession>
<evidence type="ECO:0000256" key="2">
    <source>
        <dbReference type="SAM" id="MobiDB-lite"/>
    </source>
</evidence>
<feature type="region of interest" description="Disordered" evidence="2">
    <location>
        <begin position="339"/>
        <end position="393"/>
    </location>
</feature>
<feature type="compositionally biased region" description="Polar residues" evidence="2">
    <location>
        <begin position="356"/>
        <end position="393"/>
    </location>
</feature>